<comment type="caution">
    <text evidence="1">The sequence shown here is derived from an EMBL/GenBank/DDBJ whole genome shotgun (WGS) entry which is preliminary data.</text>
</comment>
<protein>
    <submittedName>
        <fullName evidence="1">Uncharacterized protein</fullName>
    </submittedName>
</protein>
<accession>A0ACC2K0J0</accession>
<sequence length="220" mass="25581">MDQDNVHLNQIDIDVLPEAVAASKSKSTPFPEFGTWEWRRAILGFISQNVAQRPTPPQSWPAGEALCMSRLHQCVEWWAERYIAEQHVDEASSAPLERHEEVCRIQRALYRSETFWNLFRDARVERSCYDEKEEFATSFRGEDKLFTCVYEFFLETFKPVVKELEEDGVILNKSRVSSFAFIKGVLSLGLEVGHQIITAETPDDRERARAILRDVKRYYA</sequence>
<evidence type="ECO:0000313" key="2">
    <source>
        <dbReference type="Proteomes" id="UP001153332"/>
    </source>
</evidence>
<keyword evidence="2" id="KW-1185">Reference proteome</keyword>
<name>A0ACC2K0J0_9PEZI</name>
<reference evidence="1" key="1">
    <citation type="submission" date="2022-12" db="EMBL/GenBank/DDBJ databases">
        <title>Genome Sequence of Lasiodiplodia mahajangana.</title>
        <authorList>
            <person name="Buettner E."/>
        </authorList>
    </citation>
    <scope>NUCLEOTIDE SEQUENCE</scope>
    <source>
        <strain evidence="1">VT137</strain>
    </source>
</reference>
<organism evidence="1 2">
    <name type="scientific">Lasiodiplodia mahajangana</name>
    <dbReference type="NCBI Taxonomy" id="1108764"/>
    <lineage>
        <taxon>Eukaryota</taxon>
        <taxon>Fungi</taxon>
        <taxon>Dikarya</taxon>
        <taxon>Ascomycota</taxon>
        <taxon>Pezizomycotina</taxon>
        <taxon>Dothideomycetes</taxon>
        <taxon>Dothideomycetes incertae sedis</taxon>
        <taxon>Botryosphaeriales</taxon>
        <taxon>Botryosphaeriaceae</taxon>
        <taxon>Lasiodiplodia</taxon>
    </lineage>
</organism>
<gene>
    <name evidence="1" type="ORF">O1611_g303</name>
</gene>
<proteinExistence type="predicted"/>
<dbReference type="Proteomes" id="UP001153332">
    <property type="component" value="Unassembled WGS sequence"/>
</dbReference>
<dbReference type="EMBL" id="JAPUUL010000023">
    <property type="protein sequence ID" value="KAJ8133308.1"/>
    <property type="molecule type" value="Genomic_DNA"/>
</dbReference>
<evidence type="ECO:0000313" key="1">
    <source>
        <dbReference type="EMBL" id="KAJ8133308.1"/>
    </source>
</evidence>